<name>A0AAE4B415_9RHOB</name>
<reference evidence="1" key="2">
    <citation type="submission" date="2023-02" db="EMBL/GenBank/DDBJ databases">
        <title>'Rhodoalgimonas zhirmunskyi' gen. nov., isolated from a red alga.</title>
        <authorList>
            <person name="Nedashkovskaya O.I."/>
            <person name="Otstavnykh N.Y."/>
            <person name="Bystritskaya E.P."/>
            <person name="Balabanova L.A."/>
            <person name="Isaeva M.P."/>
        </authorList>
    </citation>
    <scope>NUCLEOTIDE SEQUENCE</scope>
    <source>
        <strain evidence="1">KCTC 52189</strain>
    </source>
</reference>
<dbReference type="EMBL" id="JANHAX010000002">
    <property type="protein sequence ID" value="MDQ2089767.1"/>
    <property type="molecule type" value="Genomic_DNA"/>
</dbReference>
<dbReference type="RefSeq" id="WP_306735037.1">
    <property type="nucleotide sequence ID" value="NZ_JANHAX010000002.1"/>
</dbReference>
<dbReference type="AlphaFoldDB" id="A0AAE4B415"/>
<reference evidence="1" key="1">
    <citation type="submission" date="2022-07" db="EMBL/GenBank/DDBJ databases">
        <authorList>
            <person name="Otstavnykh N."/>
            <person name="Isaeva M."/>
            <person name="Bystritskaya E."/>
        </authorList>
    </citation>
    <scope>NUCLEOTIDE SEQUENCE</scope>
    <source>
        <strain evidence="1">KCTC 52189</strain>
    </source>
</reference>
<protein>
    <submittedName>
        <fullName evidence="1">DUF1801 domain-containing protein</fullName>
    </submittedName>
</protein>
<organism evidence="1 2">
    <name type="scientific">Marimonas arenosa</name>
    <dbReference type="NCBI Taxonomy" id="1795305"/>
    <lineage>
        <taxon>Bacteria</taxon>
        <taxon>Pseudomonadati</taxon>
        <taxon>Pseudomonadota</taxon>
        <taxon>Alphaproteobacteria</taxon>
        <taxon>Rhodobacterales</taxon>
        <taxon>Paracoccaceae</taxon>
        <taxon>Marimonas</taxon>
    </lineage>
</organism>
<keyword evidence="2" id="KW-1185">Reference proteome</keyword>
<gene>
    <name evidence="1" type="ORF">NO357_07645</name>
</gene>
<sequence>MSAPGLPPDVEAAFAAFPASARAGGLALRDLVFEVAARTPEAGPISEDLRWGEPAYLTAQTRSGTTIRIGAPKTGGYGLFVNCRTSLIEEFREMAPHLRFDGRRGVLFADRDRPDRVALAMLIRAALTYHLRKA</sequence>
<evidence type="ECO:0000313" key="2">
    <source>
        <dbReference type="Proteomes" id="UP001226762"/>
    </source>
</evidence>
<proteinExistence type="predicted"/>
<dbReference type="Proteomes" id="UP001226762">
    <property type="component" value="Unassembled WGS sequence"/>
</dbReference>
<comment type="caution">
    <text evidence="1">The sequence shown here is derived from an EMBL/GenBank/DDBJ whole genome shotgun (WGS) entry which is preliminary data.</text>
</comment>
<accession>A0AAE4B415</accession>
<evidence type="ECO:0000313" key="1">
    <source>
        <dbReference type="EMBL" id="MDQ2089767.1"/>
    </source>
</evidence>